<dbReference type="InterPro" id="IPR026055">
    <property type="entry name" value="FAR"/>
</dbReference>
<organism evidence="3 4">
    <name type="scientific">Timema podura</name>
    <name type="common">Walking stick</name>
    <dbReference type="NCBI Taxonomy" id="61482"/>
    <lineage>
        <taxon>Eukaryota</taxon>
        <taxon>Metazoa</taxon>
        <taxon>Ecdysozoa</taxon>
        <taxon>Arthropoda</taxon>
        <taxon>Hexapoda</taxon>
        <taxon>Insecta</taxon>
        <taxon>Pterygota</taxon>
        <taxon>Neoptera</taxon>
        <taxon>Polyneoptera</taxon>
        <taxon>Phasmatodea</taxon>
        <taxon>Timematodea</taxon>
        <taxon>Timematoidea</taxon>
        <taxon>Timematidae</taxon>
        <taxon>Timema</taxon>
    </lineage>
</organism>
<evidence type="ECO:0000256" key="1">
    <source>
        <dbReference type="RuleBase" id="RU363097"/>
    </source>
</evidence>
<comment type="function">
    <text evidence="1">Catalyzes the reduction of fatty acyl-CoA to fatty alcohols.</text>
</comment>
<dbReference type="PANTHER" id="PTHR11011">
    <property type="entry name" value="MALE STERILITY PROTEIN 2-RELATED"/>
    <property type="match status" value="1"/>
</dbReference>
<dbReference type="Pfam" id="PF07993">
    <property type="entry name" value="NAD_binding_4"/>
    <property type="match status" value="1"/>
</dbReference>
<reference evidence="3" key="1">
    <citation type="submission" date="2021-03" db="EMBL/GenBank/DDBJ databases">
        <authorList>
            <person name="Tran Van P."/>
        </authorList>
    </citation>
    <scope>NUCLEOTIDE SEQUENCE</scope>
</reference>
<evidence type="ECO:0000313" key="4">
    <source>
        <dbReference type="Proteomes" id="UP001153148"/>
    </source>
</evidence>
<keyword evidence="1" id="KW-0444">Lipid biosynthesis</keyword>
<dbReference type="Proteomes" id="UP001153148">
    <property type="component" value="Unassembled WGS sequence"/>
</dbReference>
<feature type="domain" description="Thioester reductase (TE)" evidence="2">
    <location>
        <begin position="2"/>
        <end position="87"/>
    </location>
</feature>
<comment type="similarity">
    <text evidence="1">Belongs to the fatty acyl-CoA reductase family.</text>
</comment>
<protein>
    <recommendedName>
        <fullName evidence="1">Fatty acyl-CoA reductase</fullName>
        <ecNumber evidence="1">1.2.1.84</ecNumber>
    </recommendedName>
</protein>
<comment type="caution">
    <text evidence="3">The sequence shown here is derived from an EMBL/GenBank/DDBJ whole genome shotgun (WGS) entry which is preliminary data.</text>
</comment>
<sequence length="99" mass="11227">MQAFVHVSTAFSNPDRLLVEEIVYPPPADYRQVIQLVEQLDQETLKPLEQQLLKNLPNTYVFSKALAEQVIYDQKGLLPAAIFRPSVGGETDQTLKELE</sequence>
<dbReference type="EMBL" id="CAJPIN010023482">
    <property type="protein sequence ID" value="CAG2062967.1"/>
    <property type="molecule type" value="Genomic_DNA"/>
</dbReference>
<keyword evidence="4" id="KW-1185">Reference proteome</keyword>
<name>A0ABN7P7D8_TIMPD</name>
<dbReference type="PANTHER" id="PTHR11011:SF24">
    <property type="entry name" value="FATTY ACYL-COA REDUCTASE"/>
    <property type="match status" value="1"/>
</dbReference>
<dbReference type="Gene3D" id="3.40.50.720">
    <property type="entry name" value="NAD(P)-binding Rossmann-like Domain"/>
    <property type="match status" value="1"/>
</dbReference>
<keyword evidence="1" id="KW-0560">Oxidoreductase</keyword>
<comment type="catalytic activity">
    <reaction evidence="1">
        <text>a long-chain fatty acyl-CoA + 2 NADPH + 2 H(+) = a long-chain primary fatty alcohol + 2 NADP(+) + CoA</text>
        <dbReference type="Rhea" id="RHEA:52716"/>
        <dbReference type="ChEBI" id="CHEBI:15378"/>
        <dbReference type="ChEBI" id="CHEBI:57287"/>
        <dbReference type="ChEBI" id="CHEBI:57783"/>
        <dbReference type="ChEBI" id="CHEBI:58349"/>
        <dbReference type="ChEBI" id="CHEBI:77396"/>
        <dbReference type="ChEBI" id="CHEBI:83139"/>
        <dbReference type="EC" id="1.2.1.84"/>
    </reaction>
</comment>
<evidence type="ECO:0000259" key="2">
    <source>
        <dbReference type="Pfam" id="PF07993"/>
    </source>
</evidence>
<accession>A0ABN7P7D8</accession>
<dbReference type="EC" id="1.2.1.84" evidence="1"/>
<evidence type="ECO:0000313" key="3">
    <source>
        <dbReference type="EMBL" id="CAG2062967.1"/>
    </source>
</evidence>
<dbReference type="InterPro" id="IPR013120">
    <property type="entry name" value="FAR_NAD-bd"/>
</dbReference>
<keyword evidence="1" id="KW-0521">NADP</keyword>
<gene>
    <name evidence="3" type="ORF">TPAB3V08_LOCUS9915</name>
</gene>
<proteinExistence type="inferred from homology"/>
<keyword evidence="1" id="KW-0443">Lipid metabolism</keyword>